<feature type="non-terminal residue" evidence="1">
    <location>
        <position position="70"/>
    </location>
</feature>
<evidence type="ECO:0000313" key="1">
    <source>
        <dbReference type="EMBL" id="GKT16290.1"/>
    </source>
</evidence>
<protein>
    <submittedName>
        <fullName evidence="1">Uncharacterized protein</fullName>
    </submittedName>
</protein>
<sequence length="70" mass="7479">MTLCTSSVTELVVLRAATESGCDTGTEIPKYLCSFTLSGSTSVPIRDIFSQPITKHFNGLTDRPKPSNAS</sequence>
<comment type="caution">
    <text evidence="1">The sequence shown here is derived from an EMBL/GenBank/DDBJ whole genome shotgun (WGS) entry which is preliminary data.</text>
</comment>
<proteinExistence type="predicted"/>
<gene>
    <name evidence="1" type="ORF">ADUPG1_004128</name>
</gene>
<dbReference type="Proteomes" id="UP001057375">
    <property type="component" value="Unassembled WGS sequence"/>
</dbReference>
<organism evidence="1 2">
    <name type="scientific">Aduncisulcus paluster</name>
    <dbReference type="NCBI Taxonomy" id="2918883"/>
    <lineage>
        <taxon>Eukaryota</taxon>
        <taxon>Metamonada</taxon>
        <taxon>Carpediemonas-like organisms</taxon>
        <taxon>Aduncisulcus</taxon>
    </lineage>
</organism>
<dbReference type="EMBL" id="BQXS01005960">
    <property type="protein sequence ID" value="GKT16290.1"/>
    <property type="molecule type" value="Genomic_DNA"/>
</dbReference>
<keyword evidence="2" id="KW-1185">Reference proteome</keyword>
<name>A0ABQ5JT95_9EUKA</name>
<accession>A0ABQ5JT95</accession>
<evidence type="ECO:0000313" key="2">
    <source>
        <dbReference type="Proteomes" id="UP001057375"/>
    </source>
</evidence>
<reference evidence="1" key="1">
    <citation type="submission" date="2022-03" db="EMBL/GenBank/DDBJ databases">
        <title>Draft genome sequence of Aduncisulcus paluster, a free-living microaerophilic Fornicata.</title>
        <authorList>
            <person name="Yuyama I."/>
            <person name="Kume K."/>
            <person name="Tamura T."/>
            <person name="Inagaki Y."/>
            <person name="Hashimoto T."/>
        </authorList>
    </citation>
    <scope>NUCLEOTIDE SEQUENCE</scope>
    <source>
        <strain evidence="1">NY0171</strain>
    </source>
</reference>